<evidence type="ECO:0000313" key="10">
    <source>
        <dbReference type="EMBL" id="KRY47172.1"/>
    </source>
</evidence>
<feature type="transmembrane region" description="Helical" evidence="8">
    <location>
        <begin position="150"/>
        <end position="170"/>
    </location>
</feature>
<proteinExistence type="predicted"/>
<feature type="transmembrane region" description="Helical" evidence="8">
    <location>
        <begin position="209"/>
        <end position="227"/>
    </location>
</feature>
<dbReference type="InterPro" id="IPR005829">
    <property type="entry name" value="Sugar_transporter_CS"/>
</dbReference>
<dbReference type="FunFam" id="1.20.1250.20:FF:001511">
    <property type="entry name" value="Solute carrier family 2, facilitated glucose transporter member 5"/>
    <property type="match status" value="1"/>
</dbReference>
<keyword evidence="5 8" id="KW-1133">Transmembrane helix</keyword>
<feature type="transmembrane region" description="Helical" evidence="8">
    <location>
        <begin position="1357"/>
        <end position="1378"/>
    </location>
</feature>
<dbReference type="PROSITE" id="PS50850">
    <property type="entry name" value="MFS"/>
    <property type="match status" value="2"/>
</dbReference>
<accession>A0A0V1CD12</accession>
<feature type="transmembrane region" description="Helical" evidence="8">
    <location>
        <begin position="1492"/>
        <end position="1510"/>
    </location>
</feature>
<feature type="transmembrane region" description="Helical" evidence="8">
    <location>
        <begin position="239"/>
        <end position="257"/>
    </location>
</feature>
<keyword evidence="2" id="KW-0813">Transport</keyword>
<feature type="transmembrane region" description="Helical" evidence="8">
    <location>
        <begin position="1137"/>
        <end position="1158"/>
    </location>
</feature>
<evidence type="ECO:0000256" key="7">
    <source>
        <dbReference type="SAM" id="Coils"/>
    </source>
</evidence>
<protein>
    <submittedName>
        <fullName evidence="10">Solute carrier family 2, facilitated glucose transporter member 3</fullName>
    </submittedName>
</protein>
<dbReference type="PROSITE" id="PS00216">
    <property type="entry name" value="SUGAR_TRANSPORT_1"/>
    <property type="match status" value="1"/>
</dbReference>
<feature type="domain" description="Major facilitator superfamily (MFS) profile" evidence="9">
    <location>
        <begin position="1090"/>
        <end position="1529"/>
    </location>
</feature>
<evidence type="ECO:0000256" key="3">
    <source>
        <dbReference type="ARBA" id="ARBA00022475"/>
    </source>
</evidence>
<dbReference type="PROSITE" id="PS00217">
    <property type="entry name" value="SUGAR_TRANSPORT_2"/>
    <property type="match status" value="2"/>
</dbReference>
<evidence type="ECO:0000256" key="1">
    <source>
        <dbReference type="ARBA" id="ARBA00004651"/>
    </source>
</evidence>
<keyword evidence="11" id="KW-1185">Reference proteome</keyword>
<keyword evidence="6 8" id="KW-0472">Membrane</keyword>
<feature type="transmembrane region" description="Helical" evidence="8">
    <location>
        <begin position="364"/>
        <end position="384"/>
    </location>
</feature>
<dbReference type="Pfam" id="PF13843">
    <property type="entry name" value="DDE_Tnp_1_7"/>
    <property type="match status" value="1"/>
</dbReference>
<dbReference type="EMBL" id="JYDI01000253">
    <property type="protein sequence ID" value="KRY47172.1"/>
    <property type="molecule type" value="Genomic_DNA"/>
</dbReference>
<evidence type="ECO:0000256" key="6">
    <source>
        <dbReference type="ARBA" id="ARBA00023136"/>
    </source>
</evidence>
<dbReference type="GO" id="GO:0005886">
    <property type="term" value="C:plasma membrane"/>
    <property type="evidence" value="ECO:0007669"/>
    <property type="project" value="UniProtKB-SubCell"/>
</dbReference>
<dbReference type="OrthoDB" id="4540492at2759"/>
<feature type="transmembrane region" description="Helical" evidence="8">
    <location>
        <begin position="391"/>
        <end position="414"/>
    </location>
</feature>
<gene>
    <name evidence="10" type="primary">SLC2A3</name>
    <name evidence="10" type="ORF">T03_2015</name>
</gene>
<dbReference type="InterPro" id="IPR045263">
    <property type="entry name" value="GLUT"/>
</dbReference>
<comment type="caution">
    <text evidence="10">The sequence shown here is derived from an EMBL/GenBank/DDBJ whole genome shotgun (WGS) entry which is preliminary data.</text>
</comment>
<feature type="transmembrane region" description="Helical" evidence="8">
    <location>
        <begin position="1425"/>
        <end position="1448"/>
    </location>
</feature>
<evidence type="ECO:0000256" key="2">
    <source>
        <dbReference type="ARBA" id="ARBA00022448"/>
    </source>
</evidence>
<feature type="transmembrane region" description="Helical" evidence="8">
    <location>
        <begin position="1229"/>
        <end position="1248"/>
    </location>
</feature>
<feature type="domain" description="Major facilitator superfamily (MFS) profile" evidence="9">
    <location>
        <begin position="69"/>
        <end position="513"/>
    </location>
</feature>
<dbReference type="PANTHER" id="PTHR23503">
    <property type="entry name" value="SOLUTE CARRIER FAMILY 2"/>
    <property type="match status" value="1"/>
</dbReference>
<dbReference type="InterPro" id="IPR036259">
    <property type="entry name" value="MFS_trans_sf"/>
</dbReference>
<feature type="transmembrane region" description="Helical" evidence="8">
    <location>
        <begin position="1170"/>
        <end position="1190"/>
    </location>
</feature>
<keyword evidence="3" id="KW-1003">Cell membrane</keyword>
<sequence length="1529" mass="172494">MFIICYFVRLALLRESWKKNMRNEETNEPNEQIPLTTDGSTSKVAEKAVPAIDDSALQGKLTRRLLFAVCASALGSSFVFGYNIGVMNSPELIIKKWMNETVSNTGASWTSSQIDAMWAMIVSMFPLGGLLGGMLSGIVSDRLGRRNGMLMNNIFAILAAGLFLTAKYASHYMLLLFGRMIVGINAGLSSALCPMYLTEISPVNLRGMLGSVNQLVVTISILVSQVLGISEILGRDDTWHILLFLTIVPAIFQLITLPHCPESPKYLLILKKRREDAEKALKLLREKDNVDAEIFALEEEAKQNSAAPKVRFSDMFKDKVLRWALFIAVMMMLSQQFSGINAVMFYSTRIFIDGADLTPDSARYATMGVGAINVIMTLVSTAIIDKAGRRTLHLLGLGGMWISCVTLTVSMILLKQGYNWSSYLCIAFVLIFVISFATGPGSIPWFFVSELFLQNARGHATSVAVPVNWGSAFIIGWIFPPMVRAIGEYSFLVFTGFLTIFWLFTFKYVPETKNRPVDDIVAELRRAVGVTQEKHEWDSSLRYCSKLCCQNFFMVKTMTPEDVCGALDVTVMHDDYESDSESIDTLPVEKTLTCFSSDLGEEKQLALHETASELISLSPTGLFHKILPVEKIEDFADKSQRYALQKGVNFEVHVEVLMQFFGLILLSGYHSVPNENHFWSTADDVCVSIVPRVMSRNKFKNVKRYFHLIKPHYDYLNQKLLHFGVIQEKLSIDESMVPYYGHPSSKMFIRVKTIRFGQKIWAMTSTSGYPFKLELYSGVAEKTREPLGTKVIKRMISALPDPKKHQVYFHNFFASKELLTTLGEMKHRSNRYSSKYKNKSNSADGKNKVTKKQRGFFDYKNDGNVYVCRWNDSSVVTLASNHLTHLPVGQTKRYSKKQKKRIEIPMPNIVKNYNESMSGVHTMDMLLSSYRPKMRSRKWWWNLFNNTLNIAVVATWQLHCELHDADRSAMTHLAFRRDITAHLLRARPLQISRPGPRSYLPHSLRSSRGHFLQSSTQGLCAVCKKNCRNQCLQCGNGCIRYVSQLNELFNDECLNEYLKRKIIAHFTSPQNEFLHYFHDDQLTCWLAFSIFAATFGCSFIFGYNIAVINTPQVIQQWINETLIEKNQTWTQSEMDSVWALIVGIFPFGGFIGGMLSGLVADKVGRRNGMLLNNIFAILAVSVMSVTQYTTSYICLIVGRFVIGINCGISSALCPMYLTEISPIKLRGMLGTFNQLVVSIAILLAQIFGLEAVLGSKENWPILFCKKNFCNIIAIPAIFQLCSLPFCPESPKYLIAHGSNMEKVQKDLQKLRQVENVNSEIEAIQYEMNAVTATPKLKFPVGLQVLFLDMFRDRILRWALFISIMMMLSQQLSGINAVLFYSTKIFMDGAGLSEANAQFATLGVGLINVLMTIVSAILIDKAGRRMLQLIGLGGMWISCIALSSIPWFYTNEIFLQNARGYANAIAASANWMSSFLVGWIFPLMANALEEYTFLVFVGTLAVFWLFTYKFVPETKNQKIEDVVAALKIPF</sequence>
<feature type="transmembrane region" description="Helical" evidence="8">
    <location>
        <begin position="116"/>
        <end position="138"/>
    </location>
</feature>
<feature type="transmembrane region" description="Helical" evidence="8">
    <location>
        <begin position="420"/>
        <end position="448"/>
    </location>
</feature>
<feature type="transmembrane region" description="Helical" evidence="8">
    <location>
        <begin position="176"/>
        <end position="197"/>
    </location>
</feature>
<dbReference type="InterPro" id="IPR029526">
    <property type="entry name" value="PGBD"/>
</dbReference>
<organism evidence="10 11">
    <name type="scientific">Trichinella britovi</name>
    <name type="common">Parasitic roundworm</name>
    <dbReference type="NCBI Taxonomy" id="45882"/>
    <lineage>
        <taxon>Eukaryota</taxon>
        <taxon>Metazoa</taxon>
        <taxon>Ecdysozoa</taxon>
        <taxon>Nematoda</taxon>
        <taxon>Enoplea</taxon>
        <taxon>Dorylaimia</taxon>
        <taxon>Trichinellida</taxon>
        <taxon>Trichinellidae</taxon>
        <taxon>Trichinella</taxon>
    </lineage>
</organism>
<dbReference type="GO" id="GO:0005353">
    <property type="term" value="F:fructose transmembrane transporter activity"/>
    <property type="evidence" value="ECO:0007669"/>
    <property type="project" value="UniProtKB-ARBA"/>
</dbReference>
<dbReference type="GO" id="GO:1990539">
    <property type="term" value="P:fructose import across plasma membrane"/>
    <property type="evidence" value="ECO:0007669"/>
    <property type="project" value="UniProtKB-ARBA"/>
</dbReference>
<dbReference type="PANTHER" id="PTHR23503:SF8">
    <property type="entry name" value="FACILITATED GLUCOSE TRANSPORTER PROTEIN 1"/>
    <property type="match status" value="1"/>
</dbReference>
<keyword evidence="10" id="KW-0762">Sugar transport</keyword>
<dbReference type="SUPFAM" id="SSF103473">
    <property type="entry name" value="MFS general substrate transporter"/>
    <property type="match status" value="2"/>
</dbReference>
<dbReference type="OMA" id="WLMAYCN"/>
<evidence type="ECO:0000256" key="8">
    <source>
        <dbReference type="SAM" id="Phobius"/>
    </source>
</evidence>
<feature type="transmembrane region" description="Helical" evidence="8">
    <location>
        <begin position="1398"/>
        <end position="1418"/>
    </location>
</feature>
<feature type="transmembrane region" description="Helical" evidence="8">
    <location>
        <begin position="1082"/>
        <end position="1103"/>
    </location>
</feature>
<feature type="transmembrane region" description="Helical" evidence="8">
    <location>
        <begin position="460"/>
        <end position="480"/>
    </location>
</feature>
<comment type="subcellular location">
    <subcellularLocation>
        <location evidence="1">Cell membrane</location>
        <topology evidence="1">Multi-pass membrane protein</topology>
    </subcellularLocation>
</comment>
<dbReference type="STRING" id="45882.A0A0V1CD12"/>
<evidence type="ECO:0000256" key="5">
    <source>
        <dbReference type="ARBA" id="ARBA00022989"/>
    </source>
</evidence>
<feature type="transmembrane region" description="Helical" evidence="8">
    <location>
        <begin position="65"/>
        <end position="84"/>
    </location>
</feature>
<feature type="coiled-coil region" evidence="7">
    <location>
        <begin position="267"/>
        <end position="300"/>
    </location>
</feature>
<reference evidence="10 11" key="1">
    <citation type="submission" date="2015-01" db="EMBL/GenBank/DDBJ databases">
        <title>Evolution of Trichinella species and genotypes.</title>
        <authorList>
            <person name="Korhonen P.K."/>
            <person name="Edoardo P."/>
            <person name="Giuseppe L.R."/>
            <person name="Gasser R.B."/>
        </authorList>
    </citation>
    <scope>NUCLEOTIDE SEQUENCE [LARGE SCALE GENOMIC DNA]</scope>
    <source>
        <strain evidence="10">ISS120</strain>
    </source>
</reference>
<evidence type="ECO:0000313" key="11">
    <source>
        <dbReference type="Proteomes" id="UP000054653"/>
    </source>
</evidence>
<dbReference type="Gene3D" id="1.20.1250.20">
    <property type="entry name" value="MFS general substrate transporter like domains"/>
    <property type="match status" value="2"/>
</dbReference>
<dbReference type="InterPro" id="IPR020846">
    <property type="entry name" value="MFS_dom"/>
</dbReference>
<dbReference type="InterPro" id="IPR003663">
    <property type="entry name" value="Sugar/inositol_transpt"/>
</dbReference>
<dbReference type="FunFam" id="1.20.1250.20:FF:000029">
    <property type="entry name" value="solute carrier family 2, facilitated glucose transporter member 4"/>
    <property type="match status" value="1"/>
</dbReference>
<dbReference type="Proteomes" id="UP000054653">
    <property type="component" value="Unassembled WGS sequence"/>
</dbReference>
<keyword evidence="4 8" id="KW-0812">Transmembrane</keyword>
<evidence type="ECO:0000259" key="9">
    <source>
        <dbReference type="PROSITE" id="PS50850"/>
    </source>
</evidence>
<feature type="transmembrane region" description="Helical" evidence="8">
    <location>
        <begin position="320"/>
        <end position="344"/>
    </location>
</feature>
<evidence type="ECO:0000256" key="4">
    <source>
        <dbReference type="ARBA" id="ARBA00022692"/>
    </source>
</evidence>
<feature type="transmembrane region" description="Helical" evidence="8">
    <location>
        <begin position="1196"/>
        <end position="1217"/>
    </location>
</feature>
<dbReference type="InterPro" id="IPR005828">
    <property type="entry name" value="MFS_sugar_transport-like"/>
</dbReference>
<feature type="transmembrane region" description="Helical" evidence="8">
    <location>
        <begin position="486"/>
        <end position="506"/>
    </location>
</feature>
<dbReference type="PRINTS" id="PR00171">
    <property type="entry name" value="SUGRTRNSPORT"/>
</dbReference>
<dbReference type="NCBIfam" id="TIGR00879">
    <property type="entry name" value="SP"/>
    <property type="match status" value="1"/>
</dbReference>
<dbReference type="Pfam" id="PF00083">
    <property type="entry name" value="Sugar_tr"/>
    <property type="match status" value="2"/>
</dbReference>
<keyword evidence="7" id="KW-0175">Coiled coil</keyword>
<name>A0A0V1CD12_TRIBR</name>